<dbReference type="AlphaFoldDB" id="A0AAD3T7H8"/>
<dbReference type="PANTHER" id="PTHR23213">
    <property type="entry name" value="FORMIN-RELATED"/>
    <property type="match status" value="1"/>
</dbReference>
<organism evidence="2 3">
    <name type="scientific">Nepenthes gracilis</name>
    <name type="common">Slender pitcher plant</name>
    <dbReference type="NCBI Taxonomy" id="150966"/>
    <lineage>
        <taxon>Eukaryota</taxon>
        <taxon>Viridiplantae</taxon>
        <taxon>Streptophyta</taxon>
        <taxon>Embryophyta</taxon>
        <taxon>Tracheophyta</taxon>
        <taxon>Spermatophyta</taxon>
        <taxon>Magnoliopsida</taxon>
        <taxon>eudicotyledons</taxon>
        <taxon>Gunneridae</taxon>
        <taxon>Pentapetalae</taxon>
        <taxon>Caryophyllales</taxon>
        <taxon>Nepenthaceae</taxon>
        <taxon>Nepenthes</taxon>
    </lineage>
</organism>
<comment type="caution">
    <text evidence="2">The sequence shown here is derived from an EMBL/GenBank/DDBJ whole genome shotgun (WGS) entry which is preliminary data.</text>
</comment>
<dbReference type="InterPro" id="IPR027643">
    <property type="entry name" value="Formin-like_plant"/>
</dbReference>
<accession>A0AAD3T7H8</accession>
<evidence type="ECO:0000256" key="1">
    <source>
        <dbReference type="SAM" id="MobiDB-lite"/>
    </source>
</evidence>
<dbReference type="GO" id="GO:0045010">
    <property type="term" value="P:actin nucleation"/>
    <property type="evidence" value="ECO:0007669"/>
    <property type="project" value="InterPro"/>
</dbReference>
<dbReference type="InterPro" id="IPR042201">
    <property type="entry name" value="FH2_Formin_sf"/>
</dbReference>
<protein>
    <submittedName>
        <fullName evidence="2">Uncharacterized protein</fullName>
    </submittedName>
</protein>
<feature type="region of interest" description="Disordered" evidence="1">
    <location>
        <begin position="40"/>
        <end position="94"/>
    </location>
</feature>
<dbReference type="SUPFAM" id="SSF101447">
    <property type="entry name" value="Formin homology 2 domain (FH2 domain)"/>
    <property type="match status" value="1"/>
</dbReference>
<dbReference type="EMBL" id="BSYO01000027">
    <property type="protein sequence ID" value="GMH24323.1"/>
    <property type="molecule type" value="Genomic_DNA"/>
</dbReference>
<evidence type="ECO:0000313" key="2">
    <source>
        <dbReference type="EMBL" id="GMH24323.1"/>
    </source>
</evidence>
<evidence type="ECO:0000313" key="3">
    <source>
        <dbReference type="Proteomes" id="UP001279734"/>
    </source>
</evidence>
<sequence>MGLVKSTADYFHGIAGKEEGLRLFVVVRDFLKMLEKACREVKEKPRKASRTQKREIQTRQPSAETPPQPPPDSRQRLFPAIAGRRVDDSGSDDD</sequence>
<dbReference type="GO" id="GO:0051015">
    <property type="term" value="F:actin filament binding"/>
    <property type="evidence" value="ECO:0007669"/>
    <property type="project" value="InterPro"/>
</dbReference>
<keyword evidence="3" id="KW-1185">Reference proteome</keyword>
<proteinExistence type="predicted"/>
<name>A0AAD3T7H8_NEPGR</name>
<reference evidence="2" key="1">
    <citation type="submission" date="2023-05" db="EMBL/GenBank/DDBJ databases">
        <title>Nepenthes gracilis genome sequencing.</title>
        <authorList>
            <person name="Fukushima K."/>
        </authorList>
    </citation>
    <scope>NUCLEOTIDE SEQUENCE</scope>
    <source>
        <strain evidence="2">SING2019-196</strain>
    </source>
</reference>
<dbReference type="PANTHER" id="PTHR23213:SF269">
    <property type="entry name" value="FORMIN-LIKE PROTEIN 5"/>
    <property type="match status" value="1"/>
</dbReference>
<dbReference type="Proteomes" id="UP001279734">
    <property type="component" value="Unassembled WGS sequence"/>
</dbReference>
<gene>
    <name evidence="2" type="ORF">Nepgr_026166</name>
</gene>
<dbReference type="Gene3D" id="1.20.58.2220">
    <property type="entry name" value="Formin, FH2 domain"/>
    <property type="match status" value="1"/>
</dbReference>